<organism evidence="4 5">
    <name type="scientific">Pararge aegeria aegeria</name>
    <dbReference type="NCBI Taxonomy" id="348720"/>
    <lineage>
        <taxon>Eukaryota</taxon>
        <taxon>Metazoa</taxon>
        <taxon>Ecdysozoa</taxon>
        <taxon>Arthropoda</taxon>
        <taxon>Hexapoda</taxon>
        <taxon>Insecta</taxon>
        <taxon>Pterygota</taxon>
        <taxon>Neoptera</taxon>
        <taxon>Endopterygota</taxon>
        <taxon>Lepidoptera</taxon>
        <taxon>Glossata</taxon>
        <taxon>Ditrysia</taxon>
        <taxon>Papilionoidea</taxon>
        <taxon>Nymphalidae</taxon>
        <taxon>Satyrinae</taxon>
        <taxon>Satyrini</taxon>
        <taxon>Parargina</taxon>
        <taxon>Pararge</taxon>
    </lineage>
</organism>
<evidence type="ECO:0000313" key="4">
    <source>
        <dbReference type="EMBL" id="CAH2240292.1"/>
    </source>
</evidence>
<dbReference type="GO" id="GO:0005615">
    <property type="term" value="C:extracellular space"/>
    <property type="evidence" value="ECO:0007669"/>
    <property type="project" value="TreeGrafter"/>
</dbReference>
<evidence type="ECO:0000256" key="2">
    <source>
        <dbReference type="ARBA" id="ARBA00022729"/>
    </source>
</evidence>
<sequence length="309" mass="33639">MNIVNILPTLWQNRIQLSTPLLPRVSYEPRLREYHGERASASSMLLLPSTVVTNPSAQRGDYEETLLLGSWGHQVLESRFHNGKRIVDRLLTRWSDGIKKSQKPHDIAQHSEIWKSLRMSSNTRPSDEMIPNMNRIVIRYTDEYLFIVCCACAAAAAAPGLLDYGYSAPISHSVVSAPVAVAAPVYKTYAAPVVKTIAAPVVHAEPIDPNPAYSYAYGVQDPHTGDHKDAQETLQNGVVHGSYSLVEPDGHLRKVTYTADKINGFNAVVERTGGTHAAPVAIAPAHVVAAPAPIAIAAHAPLSFGHGWH</sequence>
<proteinExistence type="predicted"/>
<dbReference type="InterPro" id="IPR051217">
    <property type="entry name" value="Insect_Cuticle_Struc_Prot"/>
</dbReference>
<dbReference type="PRINTS" id="PR00947">
    <property type="entry name" value="CUTICLE"/>
</dbReference>
<dbReference type="GO" id="GO:0042302">
    <property type="term" value="F:structural constituent of cuticle"/>
    <property type="evidence" value="ECO:0007669"/>
    <property type="project" value="UniProtKB-UniRule"/>
</dbReference>
<dbReference type="PROSITE" id="PS51155">
    <property type="entry name" value="CHIT_BIND_RR_2"/>
    <property type="match status" value="1"/>
</dbReference>
<evidence type="ECO:0000256" key="1">
    <source>
        <dbReference type="ARBA" id="ARBA00022460"/>
    </source>
</evidence>
<comment type="caution">
    <text evidence="4">The sequence shown here is derived from an EMBL/GenBank/DDBJ whole genome shotgun (WGS) entry which is preliminary data.</text>
</comment>
<protein>
    <submittedName>
        <fullName evidence="4">Jg14278 protein</fullName>
    </submittedName>
</protein>
<dbReference type="EMBL" id="CAKXAJ010025493">
    <property type="protein sequence ID" value="CAH2240292.1"/>
    <property type="molecule type" value="Genomic_DNA"/>
</dbReference>
<reference evidence="4" key="1">
    <citation type="submission" date="2022-03" db="EMBL/GenBank/DDBJ databases">
        <authorList>
            <person name="Lindestad O."/>
        </authorList>
    </citation>
    <scope>NUCLEOTIDE SEQUENCE</scope>
</reference>
<dbReference type="PANTHER" id="PTHR12236">
    <property type="entry name" value="STRUCTURAL CONTITUENT OF CUTICLE"/>
    <property type="match status" value="1"/>
</dbReference>
<dbReference type="OrthoDB" id="7789829at2759"/>
<keyword evidence="5" id="KW-1185">Reference proteome</keyword>
<dbReference type="PROSITE" id="PS00233">
    <property type="entry name" value="CHIT_BIND_RR_1"/>
    <property type="match status" value="1"/>
</dbReference>
<dbReference type="InterPro" id="IPR000618">
    <property type="entry name" value="Insect_cuticle"/>
</dbReference>
<dbReference type="PANTHER" id="PTHR12236:SF29">
    <property type="entry name" value="CUTICULAR PROTEIN 64AC"/>
    <property type="match status" value="1"/>
</dbReference>
<dbReference type="GO" id="GO:0031012">
    <property type="term" value="C:extracellular matrix"/>
    <property type="evidence" value="ECO:0007669"/>
    <property type="project" value="TreeGrafter"/>
</dbReference>
<gene>
    <name evidence="4" type="primary">jg14278</name>
    <name evidence="4" type="ORF">PAEG_LOCUS16889</name>
</gene>
<name>A0A8S4RT49_9NEOP</name>
<dbReference type="InterPro" id="IPR031311">
    <property type="entry name" value="CHIT_BIND_RR_consensus"/>
</dbReference>
<dbReference type="Proteomes" id="UP000838756">
    <property type="component" value="Unassembled WGS sequence"/>
</dbReference>
<keyword evidence="1 3" id="KW-0193">Cuticle</keyword>
<accession>A0A8S4RT49</accession>
<evidence type="ECO:0000313" key="5">
    <source>
        <dbReference type="Proteomes" id="UP000838756"/>
    </source>
</evidence>
<evidence type="ECO:0000256" key="3">
    <source>
        <dbReference type="PROSITE-ProRule" id="PRU00497"/>
    </source>
</evidence>
<dbReference type="AlphaFoldDB" id="A0A8S4RT49"/>
<dbReference type="Pfam" id="PF00379">
    <property type="entry name" value="Chitin_bind_4"/>
    <property type="match status" value="1"/>
</dbReference>
<keyword evidence="2" id="KW-0732">Signal</keyword>